<keyword evidence="2 6" id="KW-0032">Aminotransferase</keyword>
<reference evidence="6" key="1">
    <citation type="submission" date="2016-10" db="EMBL/GenBank/DDBJ databases">
        <title>Sequence of Gallionella enrichment culture.</title>
        <authorList>
            <person name="Poehlein A."/>
            <person name="Muehling M."/>
            <person name="Daniel R."/>
        </authorList>
    </citation>
    <scope>NUCLEOTIDE SEQUENCE</scope>
</reference>
<dbReference type="PROSITE" id="PS00599">
    <property type="entry name" value="AA_TRANSFER_CLASS_2"/>
    <property type="match status" value="1"/>
</dbReference>
<dbReference type="EMBL" id="MLJW01000063">
    <property type="protein sequence ID" value="OIR03778.1"/>
    <property type="molecule type" value="Genomic_DNA"/>
</dbReference>
<evidence type="ECO:0000256" key="1">
    <source>
        <dbReference type="ARBA" id="ARBA00001933"/>
    </source>
</evidence>
<comment type="caution">
    <text evidence="6">The sequence shown here is derived from an EMBL/GenBank/DDBJ whole genome shotgun (WGS) entry which is preliminary data.</text>
</comment>
<evidence type="ECO:0000259" key="5">
    <source>
        <dbReference type="Pfam" id="PF00155"/>
    </source>
</evidence>
<accession>A0A1J5S6N0</accession>
<proteinExistence type="inferred from homology"/>
<organism evidence="6">
    <name type="scientific">mine drainage metagenome</name>
    <dbReference type="NCBI Taxonomy" id="410659"/>
    <lineage>
        <taxon>unclassified sequences</taxon>
        <taxon>metagenomes</taxon>
        <taxon>ecological metagenomes</taxon>
    </lineage>
</organism>
<evidence type="ECO:0000256" key="2">
    <source>
        <dbReference type="ARBA" id="ARBA00022576"/>
    </source>
</evidence>
<keyword evidence="4" id="KW-0663">Pyridoxal phosphate</keyword>
<dbReference type="PANTHER" id="PTHR43643:SF3">
    <property type="entry name" value="HISTIDINOL-PHOSPHATE AMINOTRANSFERASE"/>
    <property type="match status" value="1"/>
</dbReference>
<protein>
    <submittedName>
        <fullName evidence="6">Histidinol-phosphate aminotransferase</fullName>
        <ecNumber evidence="6">2.6.1.9</ecNumber>
    </submittedName>
</protein>
<comment type="cofactor">
    <cofactor evidence="1">
        <name>pyridoxal 5'-phosphate</name>
        <dbReference type="ChEBI" id="CHEBI:597326"/>
    </cofactor>
</comment>
<evidence type="ECO:0000256" key="4">
    <source>
        <dbReference type="ARBA" id="ARBA00022898"/>
    </source>
</evidence>
<dbReference type="NCBIfam" id="TIGR01141">
    <property type="entry name" value="hisC"/>
    <property type="match status" value="1"/>
</dbReference>
<dbReference type="EC" id="2.6.1.9" evidence="6"/>
<dbReference type="InterPro" id="IPR015422">
    <property type="entry name" value="PyrdxlP-dep_Trfase_small"/>
</dbReference>
<sequence>MSDSALSSLALPHVSKLHAYTPGLQPTEPGWVKLNTNECPYPPSPRVAEAIRREVGEEGSSLRLYPNPTSQPVRAAVARLHGVKEENVCVGNGSDDILNLIVRVFCSSAAPLGQTSPSYSLYPVLVEIQDGRLETVPFDRSMRLPVERIVASPAPAFLLTSPNAPTGVGFSNADLERILAGYRGVLVADEAYAPFASEDAIPLLARYPRLLVVRTLSKAYALAGLRVGYVLGHPTLIDLLDRVRDSYNVNRLSQAAAVAALGDVAYYDGVIARVKATRDAFVAGLDRRGWFTYPSATNFIFTEPRSARGETGPAVAKALYDFLCANRVLVRYFPSHALTASFLRISVGTDAEMDVLNRTLDAWLNAAAPNA</sequence>
<dbReference type="GO" id="GO:0000105">
    <property type="term" value="P:L-histidine biosynthetic process"/>
    <property type="evidence" value="ECO:0007669"/>
    <property type="project" value="InterPro"/>
</dbReference>
<evidence type="ECO:0000313" key="6">
    <source>
        <dbReference type="EMBL" id="OIR03778.1"/>
    </source>
</evidence>
<dbReference type="InterPro" id="IPR001917">
    <property type="entry name" value="Aminotrans_II_pyridoxalP_BS"/>
</dbReference>
<keyword evidence="3 6" id="KW-0808">Transferase</keyword>
<feature type="domain" description="Aminotransferase class I/classII large" evidence="5">
    <location>
        <begin position="31"/>
        <end position="356"/>
    </location>
</feature>
<dbReference type="InterPro" id="IPR004839">
    <property type="entry name" value="Aminotransferase_I/II_large"/>
</dbReference>
<dbReference type="CDD" id="cd00609">
    <property type="entry name" value="AAT_like"/>
    <property type="match status" value="1"/>
</dbReference>
<dbReference type="Gene3D" id="3.90.1150.10">
    <property type="entry name" value="Aspartate Aminotransferase, domain 1"/>
    <property type="match status" value="1"/>
</dbReference>
<dbReference type="InterPro" id="IPR015421">
    <property type="entry name" value="PyrdxlP-dep_Trfase_major"/>
</dbReference>
<dbReference type="InterPro" id="IPR005861">
    <property type="entry name" value="HisP_aminotrans"/>
</dbReference>
<evidence type="ECO:0000256" key="3">
    <source>
        <dbReference type="ARBA" id="ARBA00022679"/>
    </source>
</evidence>
<dbReference type="GO" id="GO:0030170">
    <property type="term" value="F:pyridoxal phosphate binding"/>
    <property type="evidence" value="ECO:0007669"/>
    <property type="project" value="InterPro"/>
</dbReference>
<dbReference type="PANTHER" id="PTHR43643">
    <property type="entry name" value="HISTIDINOL-PHOSPHATE AMINOTRANSFERASE 2"/>
    <property type="match status" value="1"/>
</dbReference>
<name>A0A1J5S6N0_9ZZZZ</name>
<dbReference type="AlphaFoldDB" id="A0A1J5S6N0"/>
<dbReference type="InterPro" id="IPR050106">
    <property type="entry name" value="HistidinolP_aminotransfase"/>
</dbReference>
<dbReference type="GO" id="GO:0004400">
    <property type="term" value="F:histidinol-phosphate transaminase activity"/>
    <property type="evidence" value="ECO:0007669"/>
    <property type="project" value="UniProtKB-EC"/>
</dbReference>
<dbReference type="InterPro" id="IPR015424">
    <property type="entry name" value="PyrdxlP-dep_Trfase"/>
</dbReference>
<dbReference type="Gene3D" id="3.40.640.10">
    <property type="entry name" value="Type I PLP-dependent aspartate aminotransferase-like (Major domain)"/>
    <property type="match status" value="1"/>
</dbReference>
<gene>
    <name evidence="6" type="primary">hisC_3</name>
    <name evidence="6" type="ORF">GALL_141980</name>
</gene>
<dbReference type="HAMAP" id="MF_01023">
    <property type="entry name" value="HisC_aminotrans_2"/>
    <property type="match status" value="1"/>
</dbReference>
<dbReference type="Pfam" id="PF00155">
    <property type="entry name" value="Aminotran_1_2"/>
    <property type="match status" value="1"/>
</dbReference>
<dbReference type="SUPFAM" id="SSF53383">
    <property type="entry name" value="PLP-dependent transferases"/>
    <property type="match status" value="1"/>
</dbReference>